<evidence type="ECO:0000313" key="3">
    <source>
        <dbReference type="Proteomes" id="UP001499993"/>
    </source>
</evidence>
<keyword evidence="2" id="KW-0675">Receptor</keyword>
<accession>A0ABP9GWM6</accession>
<dbReference type="PANTHER" id="PTHR30535">
    <property type="entry name" value="VITAMIN B12-BINDING PROTEIN"/>
    <property type="match status" value="1"/>
</dbReference>
<dbReference type="InterPro" id="IPR050902">
    <property type="entry name" value="ABC_Transporter_SBP"/>
</dbReference>
<dbReference type="SUPFAM" id="SSF53807">
    <property type="entry name" value="Helical backbone' metal receptor"/>
    <property type="match status" value="1"/>
</dbReference>
<proteinExistence type="inferred from homology"/>
<evidence type="ECO:0000313" key="2">
    <source>
        <dbReference type="EMBL" id="GAA4949854.1"/>
    </source>
</evidence>
<dbReference type="Gene3D" id="3.40.50.1980">
    <property type="entry name" value="Nitrogenase molybdenum iron protein domain"/>
    <property type="match status" value="2"/>
</dbReference>
<evidence type="ECO:0000256" key="1">
    <source>
        <dbReference type="ARBA" id="ARBA00008814"/>
    </source>
</evidence>
<organism evidence="2 3">
    <name type="scientific">Streptomonospora halophila</name>
    <dbReference type="NCBI Taxonomy" id="427369"/>
    <lineage>
        <taxon>Bacteria</taxon>
        <taxon>Bacillati</taxon>
        <taxon>Actinomycetota</taxon>
        <taxon>Actinomycetes</taxon>
        <taxon>Streptosporangiales</taxon>
        <taxon>Nocardiopsidaceae</taxon>
        <taxon>Streptomonospora</taxon>
    </lineage>
</organism>
<protein>
    <submittedName>
        <fullName evidence="2">Helical backbone metal receptor</fullName>
    </submittedName>
</protein>
<dbReference type="RefSeq" id="WP_345557831.1">
    <property type="nucleotide sequence ID" value="NZ_BAABIK010000022.1"/>
</dbReference>
<reference evidence="3" key="1">
    <citation type="journal article" date="2019" name="Int. J. Syst. Evol. Microbiol.">
        <title>The Global Catalogue of Microorganisms (GCM) 10K type strain sequencing project: providing services to taxonomists for standard genome sequencing and annotation.</title>
        <authorList>
            <consortium name="The Broad Institute Genomics Platform"/>
            <consortium name="The Broad Institute Genome Sequencing Center for Infectious Disease"/>
            <person name="Wu L."/>
            <person name="Ma J."/>
        </authorList>
    </citation>
    <scope>NUCLEOTIDE SEQUENCE [LARGE SCALE GENOMIC DNA]</scope>
    <source>
        <strain evidence="3">JCM 18123</strain>
    </source>
</reference>
<dbReference type="InterPro" id="IPR054828">
    <property type="entry name" value="Vit_B12_bind_prot"/>
</dbReference>
<dbReference type="NCBIfam" id="NF038402">
    <property type="entry name" value="TroA_like"/>
    <property type="match status" value="1"/>
</dbReference>
<keyword evidence="3" id="KW-1185">Reference proteome</keyword>
<dbReference type="PANTHER" id="PTHR30535:SF35">
    <property type="entry name" value="PERIPLASMIC BINDING PROTEIN"/>
    <property type="match status" value="1"/>
</dbReference>
<sequence>MTGAAGRVLHDDTGAAVVLARPPRRVVSLVPSLTEALAAGAPDVLAGATQWCTHPPELGVARVRGTKNPDRRAIAALEPGLVVANKEENRELDVRRLRAAGIPVWVTVVESVPQALASLERLFTLALDRPAPDWLRSAQDLWDGPPPRPHARVAVPVWRDPWMAVGSATFAGDLLARLGLENVLARDPGRYPRVDPAELDRAGLDLVVLPDEPYPFTASDGPDAFPTTPAALVEGRLLTWYGPSLVTARTALPGRLRTPR</sequence>
<name>A0ABP9GWM6_9ACTN</name>
<dbReference type="Proteomes" id="UP001499993">
    <property type="component" value="Unassembled WGS sequence"/>
</dbReference>
<comment type="similarity">
    <text evidence="1">Belongs to the bacterial solute-binding protein 8 family.</text>
</comment>
<dbReference type="EMBL" id="BAABIK010000022">
    <property type="protein sequence ID" value="GAA4949854.1"/>
    <property type="molecule type" value="Genomic_DNA"/>
</dbReference>
<comment type="caution">
    <text evidence="2">The sequence shown here is derived from an EMBL/GenBank/DDBJ whole genome shotgun (WGS) entry which is preliminary data.</text>
</comment>
<gene>
    <name evidence="2" type="ORF">GCM10023224_37560</name>
</gene>